<proteinExistence type="predicted"/>
<accession>A0A0D9QIZ3</accession>
<feature type="compositionally biased region" description="Basic and acidic residues" evidence="1">
    <location>
        <begin position="133"/>
        <end position="158"/>
    </location>
</feature>
<dbReference type="AlphaFoldDB" id="A0A0D9QIZ3"/>
<dbReference type="GeneID" id="24268633"/>
<evidence type="ECO:0000313" key="3">
    <source>
        <dbReference type="Proteomes" id="UP000054561"/>
    </source>
</evidence>
<gene>
    <name evidence="2" type="ORF">AK88_03319</name>
</gene>
<feature type="region of interest" description="Disordered" evidence="1">
    <location>
        <begin position="76"/>
        <end position="158"/>
    </location>
</feature>
<sequence length="809" mass="91029">MHKRKASAPILGDWPSDSKRRCERGAQENVSSWRKAKSEERQILDHALLKYTSETTEPLGGLRFTPIKELTTRLEIPPFEDNHVQGGNLYGGSPKEHPQSSTNSFSPPKDRFTTAQLSILEKAKNDPSNSIYEKVKTGEESKEEMLQREDNCEQMKNDASDPLCGGMSDERPEQDDVKHVGTEHFKITNGSITRENEDQTQSSFNTESVSKEDNNGADLSLRGDKWALTKPRVRSDPPLLSTLSDELLCCTSNGSDETNKRSGTHECITLPKGKEGGSSPCRRTSHVYMNHHGDAPSDEEKTFCETLISEGTSSKRIYHFRRSKNNIHIYTPGGGTYLTIKDNGEETPESMTSEQSNETLHCGSGQMKVKEEVNPGEEQKDTHFVNTQSASFLRSNGESNHTYNKTDVRKRQVTYELEYAQMNSKSCFADGQTETTPHEMQTYACKESLHPRRQSEPGRTRKRKLTSMLKKKVKVEKKKKKKKKIPGQNLQKVIVRGKECWRAEWFAQKSLQGINCHDGDVHVAMANAEMSTETNMKMKTEKGSGSFQMNYPHDGVERRHNRGNENSLVKKSRQFSVSVYGPENARLFALFELIKYNSVPDSLRDEANVCICTIKKNLMGHGGSSNKSRSAHFLPLMFADWDDAYSPALVRKIQGDMVRNWGQFPDGGSSDVHGCSGNKEEEPPRASPYLDGYNFPLKGNHAGGFDHMVRCGGDFTNVGENPPNRVTNGVHADNASSHNQNNLVHSINAYNLHSRHMAHTFAANANLALQMDKQKQLPMRCKHMHAKRVSIHEDKVNREGHGRENLRQC</sequence>
<reference evidence="2 3" key="1">
    <citation type="submission" date="2014-03" db="EMBL/GenBank/DDBJ databases">
        <title>The Genome Sequence of Plasmodium fragile nilgiri.</title>
        <authorList>
            <consortium name="The Broad Institute Genomics Platform"/>
            <consortium name="The Broad Institute Genome Sequencing Center for Infectious Disease"/>
            <person name="Neafsey D."/>
            <person name="Duraisingh M."/>
            <person name="Young S.K."/>
            <person name="Zeng Q."/>
            <person name="Gargeya S."/>
            <person name="Abouelleil A."/>
            <person name="Alvarado L."/>
            <person name="Chapman S.B."/>
            <person name="Gainer-Dewar J."/>
            <person name="Goldberg J."/>
            <person name="Griggs A."/>
            <person name="Gujja S."/>
            <person name="Hansen M."/>
            <person name="Howarth C."/>
            <person name="Imamovic A."/>
            <person name="Larimer J."/>
            <person name="Pearson M."/>
            <person name="Poon T.W."/>
            <person name="Priest M."/>
            <person name="Roberts A."/>
            <person name="Saif S."/>
            <person name="Shea T."/>
            <person name="Sykes S."/>
            <person name="Wortman J."/>
            <person name="Nusbaum C."/>
            <person name="Birren B."/>
        </authorList>
    </citation>
    <scope>NUCLEOTIDE SEQUENCE [LARGE SCALE GENOMIC DNA]</scope>
    <source>
        <strain evidence="3">nilgiri</strain>
    </source>
</reference>
<dbReference type="EMBL" id="KQ001681">
    <property type="protein sequence ID" value="KJP87035.1"/>
    <property type="molecule type" value="Genomic_DNA"/>
</dbReference>
<dbReference type="OrthoDB" id="387121at2759"/>
<feature type="compositionally biased region" description="Polar residues" evidence="1">
    <location>
        <begin position="192"/>
        <end position="208"/>
    </location>
</feature>
<feature type="compositionally biased region" description="Basic and acidic residues" evidence="1">
    <location>
        <begin position="16"/>
        <end position="26"/>
    </location>
</feature>
<dbReference type="RefSeq" id="XP_012336361.1">
    <property type="nucleotide sequence ID" value="XM_012480938.1"/>
</dbReference>
<dbReference type="Proteomes" id="UP000054561">
    <property type="component" value="Unassembled WGS sequence"/>
</dbReference>
<feature type="region of interest" description="Disordered" evidence="1">
    <location>
        <begin position="1"/>
        <end position="37"/>
    </location>
</feature>
<evidence type="ECO:0000256" key="1">
    <source>
        <dbReference type="SAM" id="MobiDB-lite"/>
    </source>
</evidence>
<evidence type="ECO:0000313" key="2">
    <source>
        <dbReference type="EMBL" id="KJP87035.1"/>
    </source>
</evidence>
<dbReference type="VEuPathDB" id="PlasmoDB:AK88_03319"/>
<keyword evidence="3" id="KW-1185">Reference proteome</keyword>
<name>A0A0D9QIZ3_PLAFR</name>
<feature type="region of interest" description="Disordered" evidence="1">
    <location>
        <begin position="192"/>
        <end position="217"/>
    </location>
</feature>
<protein>
    <submittedName>
        <fullName evidence="2">Uncharacterized protein</fullName>
    </submittedName>
</protein>
<dbReference type="OMA" id="IHIYTPG"/>
<organism evidence="2 3">
    <name type="scientific">Plasmodium fragile</name>
    <dbReference type="NCBI Taxonomy" id="5857"/>
    <lineage>
        <taxon>Eukaryota</taxon>
        <taxon>Sar</taxon>
        <taxon>Alveolata</taxon>
        <taxon>Apicomplexa</taxon>
        <taxon>Aconoidasida</taxon>
        <taxon>Haemosporida</taxon>
        <taxon>Plasmodiidae</taxon>
        <taxon>Plasmodium</taxon>
        <taxon>Plasmodium (Plasmodium)</taxon>
    </lineage>
</organism>